<comment type="caution">
    <text evidence="6">The sequence shown here is derived from an EMBL/GenBank/DDBJ whole genome shotgun (WGS) entry which is preliminary data.</text>
</comment>
<evidence type="ECO:0000256" key="4">
    <source>
        <dbReference type="RuleBase" id="RU003887"/>
    </source>
</evidence>
<dbReference type="SMART" id="SM00363">
    <property type="entry name" value="S4"/>
    <property type="match status" value="1"/>
</dbReference>
<evidence type="ECO:0000256" key="1">
    <source>
        <dbReference type="ARBA" id="ARBA00008348"/>
    </source>
</evidence>
<dbReference type="InterPro" id="IPR018496">
    <property type="entry name" value="PsdUridine_synth_RsuA/RluB_CS"/>
</dbReference>
<dbReference type="InterPro" id="IPR042092">
    <property type="entry name" value="PsdUridine_s_RsuA/RluB/E/F_cat"/>
</dbReference>
<dbReference type="InterPro" id="IPR020094">
    <property type="entry name" value="TruA/RsuA/RluB/E/F_N"/>
</dbReference>
<name>A0ABY0EUQ6_CLOTA</name>
<feature type="domain" description="RNA-binding S4" evidence="5">
    <location>
        <begin position="1"/>
        <end position="58"/>
    </location>
</feature>
<dbReference type="PANTHER" id="PTHR47683:SF2">
    <property type="entry name" value="RNA-BINDING S4 DOMAIN-CONTAINING PROTEIN"/>
    <property type="match status" value="1"/>
</dbReference>
<evidence type="ECO:0000256" key="2">
    <source>
        <dbReference type="ARBA" id="ARBA00023235"/>
    </source>
</evidence>
<keyword evidence="2 4" id="KW-0413">Isomerase</keyword>
<dbReference type="SUPFAM" id="SSF55120">
    <property type="entry name" value="Pseudouridine synthase"/>
    <property type="match status" value="1"/>
</dbReference>
<dbReference type="InterPro" id="IPR036986">
    <property type="entry name" value="S4_RNA-bd_sf"/>
</dbReference>
<evidence type="ECO:0000259" key="5">
    <source>
        <dbReference type="SMART" id="SM00363"/>
    </source>
</evidence>
<dbReference type="SUPFAM" id="SSF55174">
    <property type="entry name" value="Alpha-L RNA-binding motif"/>
    <property type="match status" value="1"/>
</dbReference>
<dbReference type="Gene3D" id="3.30.70.580">
    <property type="entry name" value="Pseudouridine synthase I, catalytic domain, N-terminal subdomain"/>
    <property type="match status" value="1"/>
</dbReference>
<gene>
    <name evidence="6" type="ORF">DP131_02325</name>
</gene>
<dbReference type="CDD" id="cd00165">
    <property type="entry name" value="S4"/>
    <property type="match status" value="1"/>
</dbReference>
<dbReference type="InterPro" id="IPR020103">
    <property type="entry name" value="PsdUridine_synth_cat_dom_sf"/>
</dbReference>
<dbReference type="Gene3D" id="3.10.290.10">
    <property type="entry name" value="RNA-binding S4 domain"/>
    <property type="match status" value="1"/>
</dbReference>
<dbReference type="Proteomes" id="UP000290273">
    <property type="component" value="Unassembled WGS sequence"/>
</dbReference>
<dbReference type="RefSeq" id="WP_023436968.1">
    <property type="nucleotide sequence ID" value="NZ_CASHSW010000009.1"/>
</dbReference>
<dbReference type="EC" id="5.4.99.-" evidence="4"/>
<protein>
    <recommendedName>
        <fullName evidence="4">Pseudouridine synthase</fullName>
        <ecNumber evidence="4">5.4.99.-</ecNumber>
    </recommendedName>
</protein>
<reference evidence="6 7" key="1">
    <citation type="submission" date="2018-06" db="EMBL/GenBank/DDBJ databases">
        <title>Genome conservation of Clostridium tetani.</title>
        <authorList>
            <person name="Bruggemann H."/>
            <person name="Popoff M.R."/>
        </authorList>
    </citation>
    <scope>NUCLEOTIDE SEQUENCE [LARGE SCALE GENOMIC DNA]</scope>
    <source>
        <strain evidence="6 7">63.05</strain>
    </source>
</reference>
<comment type="similarity">
    <text evidence="1 4">Belongs to the pseudouridine synthase RsuA family.</text>
</comment>
<dbReference type="PANTHER" id="PTHR47683">
    <property type="entry name" value="PSEUDOURIDINE SYNTHASE FAMILY PROTEIN-RELATED"/>
    <property type="match status" value="1"/>
</dbReference>
<dbReference type="InterPro" id="IPR050343">
    <property type="entry name" value="RsuA_PseudoU_synthase"/>
</dbReference>
<dbReference type="PROSITE" id="PS50889">
    <property type="entry name" value="S4"/>
    <property type="match status" value="1"/>
</dbReference>
<dbReference type="InterPro" id="IPR000748">
    <property type="entry name" value="PsdUridine_synth_RsuA/RluB/E/F"/>
</dbReference>
<evidence type="ECO:0000256" key="3">
    <source>
        <dbReference type="PROSITE-ProRule" id="PRU00182"/>
    </source>
</evidence>
<dbReference type="InterPro" id="IPR002942">
    <property type="entry name" value="S4_RNA-bd"/>
</dbReference>
<dbReference type="Pfam" id="PF00849">
    <property type="entry name" value="PseudoU_synth_2"/>
    <property type="match status" value="1"/>
</dbReference>
<dbReference type="NCBIfam" id="TIGR00093">
    <property type="entry name" value="pseudouridine synthase"/>
    <property type="match status" value="1"/>
</dbReference>
<evidence type="ECO:0000313" key="6">
    <source>
        <dbReference type="EMBL" id="RXI58278.1"/>
    </source>
</evidence>
<sequence length="235" mass="26794">MRLNNFISSTGLCSRREADELIKQKKVNVNGEIAPLGYIVNSKDKIEVNGKLLQKKKNDIYIALNKPVGITCTTERHIKGNIIDFINHTERIFPIGRLDKDSEGLILLTNDGSIVNEILREENNHEKDYIVTVNKAITPAFINGISKGVKIYNPVKNQYTITNKCKVVKINVNTFKITLSQGLNRQIRRMCSSYGYKVVKLKRIRIINITLKGLSVGKWRNLTDEEVRILRSKNN</sequence>
<keyword evidence="3" id="KW-0694">RNA-binding</keyword>
<evidence type="ECO:0000313" key="7">
    <source>
        <dbReference type="Proteomes" id="UP000290273"/>
    </source>
</evidence>
<dbReference type="EMBL" id="QMAU01000013">
    <property type="protein sequence ID" value="RXI58278.1"/>
    <property type="molecule type" value="Genomic_DNA"/>
</dbReference>
<accession>A0ABY0EUQ6</accession>
<dbReference type="PROSITE" id="PS01149">
    <property type="entry name" value="PSI_RSU"/>
    <property type="match status" value="1"/>
</dbReference>
<organism evidence="6 7">
    <name type="scientific">Clostridium tetani</name>
    <dbReference type="NCBI Taxonomy" id="1513"/>
    <lineage>
        <taxon>Bacteria</taxon>
        <taxon>Bacillati</taxon>
        <taxon>Bacillota</taxon>
        <taxon>Clostridia</taxon>
        <taxon>Eubacteriales</taxon>
        <taxon>Clostridiaceae</taxon>
        <taxon>Clostridium</taxon>
    </lineage>
</organism>
<dbReference type="InterPro" id="IPR006145">
    <property type="entry name" value="PsdUridine_synth_RsuA/RluA"/>
</dbReference>
<proteinExistence type="inferred from homology"/>
<dbReference type="Pfam" id="PF01479">
    <property type="entry name" value="S4"/>
    <property type="match status" value="1"/>
</dbReference>
<dbReference type="Gene3D" id="3.30.70.1560">
    <property type="entry name" value="Alpha-L RNA-binding motif"/>
    <property type="match status" value="1"/>
</dbReference>